<organism evidence="1 2">
    <name type="scientific">Paraburkholderia megapolitana</name>
    <dbReference type="NCBI Taxonomy" id="420953"/>
    <lineage>
        <taxon>Bacteria</taxon>
        <taxon>Pseudomonadati</taxon>
        <taxon>Pseudomonadota</taxon>
        <taxon>Betaproteobacteria</taxon>
        <taxon>Burkholderiales</taxon>
        <taxon>Burkholderiaceae</taxon>
        <taxon>Paraburkholderia</taxon>
    </lineage>
</organism>
<gene>
    <name evidence="1" type="ORF">SAMN05192543_106224</name>
</gene>
<evidence type="ECO:0000313" key="1">
    <source>
        <dbReference type="EMBL" id="SFJ29188.1"/>
    </source>
</evidence>
<keyword evidence="2" id="KW-1185">Reference proteome</keyword>
<protein>
    <submittedName>
        <fullName evidence="1">Uncharacterized protein</fullName>
    </submittedName>
</protein>
<dbReference type="RefSeq" id="WP_091015305.1">
    <property type="nucleotide sequence ID" value="NZ_CP041743.1"/>
</dbReference>
<sequence length="64" mass="7068">MDISLSPEAIWSLKSFDHIPDSQATLPRPVADELLTCGLAYESRLGGAINMTAAGRRWLTRHTE</sequence>
<dbReference type="EMBL" id="FOQU01000006">
    <property type="protein sequence ID" value="SFJ29188.1"/>
    <property type="molecule type" value="Genomic_DNA"/>
</dbReference>
<dbReference type="Proteomes" id="UP000199548">
    <property type="component" value="Unassembled WGS sequence"/>
</dbReference>
<evidence type="ECO:0000313" key="2">
    <source>
        <dbReference type="Proteomes" id="UP000199548"/>
    </source>
</evidence>
<dbReference type="OrthoDB" id="9013061at2"/>
<dbReference type="STRING" id="420953.SAMN05192543_106224"/>
<reference evidence="1 2" key="1">
    <citation type="submission" date="2016-10" db="EMBL/GenBank/DDBJ databases">
        <authorList>
            <person name="de Groot N.N."/>
        </authorList>
    </citation>
    <scope>NUCLEOTIDE SEQUENCE [LARGE SCALE GENOMIC DNA]</scope>
    <source>
        <strain evidence="1 2">LMG 23650</strain>
    </source>
</reference>
<proteinExistence type="predicted"/>
<accession>A0A1I3Q5Q0</accession>
<dbReference type="AlphaFoldDB" id="A0A1I3Q5Q0"/>
<name>A0A1I3Q5Q0_9BURK</name>